<keyword evidence="3" id="KW-0547">Nucleotide-binding</keyword>
<dbReference type="KEGG" id="lamb:KBB96_16065"/>
<reference evidence="6" key="1">
    <citation type="submission" date="2021-04" db="EMBL/GenBank/DDBJ databases">
        <title>Luteolibacter sp. 32A isolated from the skin of an Anderson's salamander (Ambystoma andersonii).</title>
        <authorList>
            <person name="Spergser J."/>
            <person name="Busse H.-J."/>
        </authorList>
    </citation>
    <scope>NUCLEOTIDE SEQUENCE</scope>
    <source>
        <strain evidence="6">32A</strain>
    </source>
</reference>
<dbReference type="RefSeq" id="WP_211630512.1">
    <property type="nucleotide sequence ID" value="NZ_CP073100.1"/>
</dbReference>
<evidence type="ECO:0000313" key="7">
    <source>
        <dbReference type="Proteomes" id="UP000676169"/>
    </source>
</evidence>
<dbReference type="Pfam" id="PF00005">
    <property type="entry name" value="ABC_tran"/>
    <property type="match status" value="1"/>
</dbReference>
<dbReference type="InterPro" id="IPR003593">
    <property type="entry name" value="AAA+_ATPase"/>
</dbReference>
<dbReference type="InterPro" id="IPR025302">
    <property type="entry name" value="DrrA1/2-like_C"/>
</dbReference>
<dbReference type="SUPFAM" id="SSF52540">
    <property type="entry name" value="P-loop containing nucleoside triphosphate hydrolases"/>
    <property type="match status" value="1"/>
</dbReference>
<dbReference type="AlphaFoldDB" id="A0A975IYM0"/>
<name>A0A975IYM0_9BACT</name>
<dbReference type="PANTHER" id="PTHR43335">
    <property type="entry name" value="ABC TRANSPORTER, ATP-BINDING PROTEIN"/>
    <property type="match status" value="1"/>
</dbReference>
<dbReference type="EMBL" id="CP073100">
    <property type="protein sequence ID" value="QUE50372.1"/>
    <property type="molecule type" value="Genomic_DNA"/>
</dbReference>
<evidence type="ECO:0000256" key="1">
    <source>
        <dbReference type="ARBA" id="ARBA00005417"/>
    </source>
</evidence>
<evidence type="ECO:0000259" key="5">
    <source>
        <dbReference type="PROSITE" id="PS50893"/>
    </source>
</evidence>
<gene>
    <name evidence="6" type="ORF">KBB96_16065</name>
</gene>
<feature type="domain" description="ABC transporter" evidence="5">
    <location>
        <begin position="16"/>
        <end position="247"/>
    </location>
</feature>
<organism evidence="6 7">
    <name type="scientific">Luteolibacter ambystomatis</name>
    <dbReference type="NCBI Taxonomy" id="2824561"/>
    <lineage>
        <taxon>Bacteria</taxon>
        <taxon>Pseudomonadati</taxon>
        <taxon>Verrucomicrobiota</taxon>
        <taxon>Verrucomicrobiia</taxon>
        <taxon>Verrucomicrobiales</taxon>
        <taxon>Verrucomicrobiaceae</taxon>
        <taxon>Luteolibacter</taxon>
    </lineage>
</organism>
<dbReference type="CDD" id="cd03230">
    <property type="entry name" value="ABC_DR_subfamily_A"/>
    <property type="match status" value="1"/>
</dbReference>
<keyword evidence="7" id="KW-1185">Reference proteome</keyword>
<dbReference type="PANTHER" id="PTHR43335:SF3">
    <property type="entry name" value="ABC TRANSPORTER"/>
    <property type="match status" value="1"/>
</dbReference>
<sequence length="325" mass="36070">MTSVNASPAVERSAAIDIRDLRVDYGDFVAVDDLSLTVPRGEVFGLVGPNGAGKTSTFRVLTTLMMPTYGDVFLEGVDIQEDLESARRIVGYMPDLAPVPSDLKIWEFLDFHAAAYGLGTKAQRRERVAECLEEVALTDQRNKWCKELSRGQTQRVVLAKTLLHRPKVLILDEPASGLDPLARRDLRMTLQRLANHGATIFVSSHILSELAEMCTSVCVMNRGRLLASGTADEVRHQLGSSERTLTVTLLARADEAASWISSRHAVRDVRSSAHQVVFDFNGSDEDQAALMEDLIHAGFRVRTFEEKRTSFEEILVEVAESNRRS</sequence>
<dbReference type="InterPro" id="IPR027417">
    <property type="entry name" value="P-loop_NTPase"/>
</dbReference>
<evidence type="ECO:0000256" key="4">
    <source>
        <dbReference type="ARBA" id="ARBA00022840"/>
    </source>
</evidence>
<dbReference type="SMART" id="SM00382">
    <property type="entry name" value="AAA"/>
    <property type="match status" value="1"/>
</dbReference>
<dbReference type="InterPro" id="IPR003439">
    <property type="entry name" value="ABC_transporter-like_ATP-bd"/>
</dbReference>
<evidence type="ECO:0000256" key="3">
    <source>
        <dbReference type="ARBA" id="ARBA00022741"/>
    </source>
</evidence>
<evidence type="ECO:0000256" key="2">
    <source>
        <dbReference type="ARBA" id="ARBA00022448"/>
    </source>
</evidence>
<evidence type="ECO:0000313" key="6">
    <source>
        <dbReference type="EMBL" id="QUE50372.1"/>
    </source>
</evidence>
<comment type="similarity">
    <text evidence="1">Belongs to the ABC transporter superfamily.</text>
</comment>
<keyword evidence="4 6" id="KW-0067">ATP-binding</keyword>
<dbReference type="Pfam" id="PF13732">
    <property type="entry name" value="DrrA1-3_C"/>
    <property type="match status" value="1"/>
</dbReference>
<dbReference type="PROSITE" id="PS50893">
    <property type="entry name" value="ABC_TRANSPORTER_2"/>
    <property type="match status" value="1"/>
</dbReference>
<proteinExistence type="inferred from homology"/>
<protein>
    <submittedName>
        <fullName evidence="6">ABC transporter ATP-binding protein</fullName>
    </submittedName>
</protein>
<accession>A0A975IYM0</accession>
<keyword evidence="2" id="KW-0813">Transport</keyword>
<dbReference type="GO" id="GO:0005524">
    <property type="term" value="F:ATP binding"/>
    <property type="evidence" value="ECO:0007669"/>
    <property type="project" value="UniProtKB-KW"/>
</dbReference>
<dbReference type="Proteomes" id="UP000676169">
    <property type="component" value="Chromosome"/>
</dbReference>
<dbReference type="GO" id="GO:0016887">
    <property type="term" value="F:ATP hydrolysis activity"/>
    <property type="evidence" value="ECO:0007669"/>
    <property type="project" value="InterPro"/>
</dbReference>
<dbReference type="Gene3D" id="3.40.50.300">
    <property type="entry name" value="P-loop containing nucleotide triphosphate hydrolases"/>
    <property type="match status" value="1"/>
</dbReference>